<comment type="caution">
    <text evidence="1">The sequence shown here is derived from an EMBL/GenBank/DDBJ whole genome shotgun (WGS) entry which is preliminary data.</text>
</comment>
<reference evidence="2" key="1">
    <citation type="submission" date="2023-07" db="EMBL/GenBank/DDBJ databases">
        <title>30 novel species of actinomycetes from the DSMZ collection.</title>
        <authorList>
            <person name="Nouioui I."/>
        </authorList>
    </citation>
    <scope>NUCLEOTIDE SEQUENCE [LARGE SCALE GENOMIC DNA]</scope>
    <source>
        <strain evidence="2">DSM 41886</strain>
    </source>
</reference>
<organism evidence="1 2">
    <name type="scientific">Streptomyces johnsoniae</name>
    <dbReference type="NCBI Taxonomy" id="3075532"/>
    <lineage>
        <taxon>Bacteria</taxon>
        <taxon>Bacillati</taxon>
        <taxon>Actinomycetota</taxon>
        <taxon>Actinomycetes</taxon>
        <taxon>Kitasatosporales</taxon>
        <taxon>Streptomycetaceae</taxon>
        <taxon>Streptomyces</taxon>
    </lineage>
</organism>
<dbReference type="RefSeq" id="WP_311615327.1">
    <property type="nucleotide sequence ID" value="NZ_JAVREV010000001.1"/>
</dbReference>
<dbReference type="EMBL" id="JAVREV010000001">
    <property type="protein sequence ID" value="MDT0441502.1"/>
    <property type="molecule type" value="Genomic_DNA"/>
</dbReference>
<dbReference type="Proteomes" id="UP001183615">
    <property type="component" value="Unassembled WGS sequence"/>
</dbReference>
<gene>
    <name evidence="1" type="ORF">RM779_02640</name>
</gene>
<sequence length="185" mass="19414">MLTETSLTPAARAWLDGVLGTDAWEAAFTSAGRHVGRAAADAVRVALLRAAGADAATAARLYRHGDGAERRAVLRALPHLPVGADALPLVEDALRTNDPRLIAAAVGPYAARHLDQHLWRHAVLKCVFTDVPVTEVAGLADRADPELSRMLTDFAAERTAAGRPVPADVRHALALSPPPAPAPEA</sequence>
<name>A0ABU2RY11_9ACTN</name>
<protein>
    <submittedName>
        <fullName evidence="1">EboA domain-containing protein</fullName>
    </submittedName>
</protein>
<dbReference type="InterPro" id="IPR047715">
    <property type="entry name" value="EboA_dom"/>
</dbReference>
<proteinExistence type="predicted"/>
<evidence type="ECO:0000313" key="2">
    <source>
        <dbReference type="Proteomes" id="UP001183615"/>
    </source>
</evidence>
<accession>A0ABU2RY11</accession>
<keyword evidence="2" id="KW-1185">Reference proteome</keyword>
<dbReference type="NCBIfam" id="NF035938">
    <property type="entry name" value="EboA_domain"/>
    <property type="match status" value="1"/>
</dbReference>
<evidence type="ECO:0000313" key="1">
    <source>
        <dbReference type="EMBL" id="MDT0441502.1"/>
    </source>
</evidence>